<dbReference type="PROSITE" id="PS00913">
    <property type="entry name" value="ADH_IRON_1"/>
    <property type="match status" value="1"/>
</dbReference>
<evidence type="ECO:0000259" key="4">
    <source>
        <dbReference type="Pfam" id="PF00465"/>
    </source>
</evidence>
<dbReference type="InterPro" id="IPR001670">
    <property type="entry name" value="ADH_Fe/GldA"/>
</dbReference>
<dbReference type="PANTHER" id="PTHR11496:SF102">
    <property type="entry name" value="ALCOHOL DEHYDROGENASE 4"/>
    <property type="match status" value="1"/>
</dbReference>
<keyword evidence="7" id="KW-1185">Reference proteome</keyword>
<evidence type="ECO:0000256" key="2">
    <source>
        <dbReference type="ARBA" id="ARBA00023002"/>
    </source>
</evidence>
<dbReference type="GO" id="GO:0046872">
    <property type="term" value="F:metal ion binding"/>
    <property type="evidence" value="ECO:0007669"/>
    <property type="project" value="InterPro"/>
</dbReference>
<feature type="domain" description="Alcohol dehydrogenase iron-type/glycerol dehydrogenase GldA" evidence="4">
    <location>
        <begin position="9"/>
        <end position="177"/>
    </location>
</feature>
<dbReference type="AlphaFoldDB" id="A0A3Q8S4E1"/>
<evidence type="ECO:0000313" key="6">
    <source>
        <dbReference type="EMBL" id="AZK46100.1"/>
    </source>
</evidence>
<sequence>MSTRVFYVPSINIMGKGCLQDIGPHIQELNLKKALVVTDKFLMQSGIAGKVLHVLDKIELEYVVYDEVKPNPTCKNVHDGVEVLQANGCDFLISIGGGSPQDTAKGIGIIATNGGHIADYEGVHKSKHKSLPIVAVNTTAGTSAEVTINYVITDEERKVKMVMVDKNSIATISVNDPELMVDKPADLTAATGMDALTHAIEALVTPGAYPVTDATALAAVELIYNNLARTVKNGRDIEAREQMVYAMFLAGLAFNNAGLGYVHAMAHQLGGVYDLPHGVCNAMLLPIVEEENARHVPERFRPIAKAMGFEANGRSDKECATYVINAIKELSKEVGIPAKLSELGVTEVDLDLLAENAMKDACAPGNPFIPTKEEVIAMFRKIL</sequence>
<dbReference type="PANTHER" id="PTHR11496">
    <property type="entry name" value="ALCOHOL DEHYDROGENASE"/>
    <property type="match status" value="1"/>
</dbReference>
<dbReference type="PROSITE" id="PS00060">
    <property type="entry name" value="ADH_IRON_2"/>
    <property type="match status" value="1"/>
</dbReference>
<protein>
    <submittedName>
        <fullName evidence="6">Iron-containing alcohol dehydrogenase</fullName>
    </submittedName>
</protein>
<dbReference type="InterPro" id="IPR056798">
    <property type="entry name" value="ADH_Fe_C"/>
</dbReference>
<dbReference type="InterPro" id="IPR039697">
    <property type="entry name" value="Alcohol_dehydrogenase_Fe"/>
</dbReference>
<name>A0A3Q8S4E1_9BACL</name>
<evidence type="ECO:0000256" key="1">
    <source>
        <dbReference type="ARBA" id="ARBA00007358"/>
    </source>
</evidence>
<evidence type="ECO:0000259" key="5">
    <source>
        <dbReference type="Pfam" id="PF25137"/>
    </source>
</evidence>
<dbReference type="InterPro" id="IPR018211">
    <property type="entry name" value="ADH_Fe_CS"/>
</dbReference>
<keyword evidence="3" id="KW-0520">NAD</keyword>
<dbReference type="FunFam" id="3.40.50.1970:FF:000003">
    <property type="entry name" value="Alcohol dehydrogenase, iron-containing"/>
    <property type="match status" value="1"/>
</dbReference>
<dbReference type="CDD" id="cd08188">
    <property type="entry name" value="PDDH"/>
    <property type="match status" value="1"/>
</dbReference>
<dbReference type="Proteomes" id="UP000273145">
    <property type="component" value="Chromosome"/>
</dbReference>
<dbReference type="Gene3D" id="3.40.50.1970">
    <property type="match status" value="1"/>
</dbReference>
<dbReference type="EMBL" id="CP034248">
    <property type="protein sequence ID" value="AZK46100.1"/>
    <property type="molecule type" value="Genomic_DNA"/>
</dbReference>
<dbReference type="SUPFAM" id="SSF56796">
    <property type="entry name" value="Dehydroquinate synthase-like"/>
    <property type="match status" value="1"/>
</dbReference>
<gene>
    <name evidence="6" type="ORF">EIM92_07770</name>
</gene>
<proteinExistence type="inferred from homology"/>
<dbReference type="OrthoDB" id="9815791at2"/>
<dbReference type="GO" id="GO:0004022">
    <property type="term" value="F:alcohol dehydrogenase (NAD+) activity"/>
    <property type="evidence" value="ECO:0007669"/>
    <property type="project" value="UniProtKB-ARBA"/>
</dbReference>
<evidence type="ECO:0000313" key="7">
    <source>
        <dbReference type="Proteomes" id="UP000273145"/>
    </source>
</evidence>
<dbReference type="KEGG" id="plen:EIM92_07770"/>
<dbReference type="Pfam" id="PF25137">
    <property type="entry name" value="ADH_Fe_C"/>
    <property type="match status" value="1"/>
</dbReference>
<organism evidence="6 7">
    <name type="scientific">Paenibacillus lentus</name>
    <dbReference type="NCBI Taxonomy" id="1338368"/>
    <lineage>
        <taxon>Bacteria</taxon>
        <taxon>Bacillati</taxon>
        <taxon>Bacillota</taxon>
        <taxon>Bacilli</taxon>
        <taxon>Bacillales</taxon>
        <taxon>Paenibacillaceae</taxon>
        <taxon>Paenibacillus</taxon>
    </lineage>
</organism>
<dbReference type="Pfam" id="PF00465">
    <property type="entry name" value="Fe-ADH"/>
    <property type="match status" value="1"/>
</dbReference>
<keyword evidence="2" id="KW-0560">Oxidoreductase</keyword>
<dbReference type="FunFam" id="1.20.1090.10:FF:000001">
    <property type="entry name" value="Aldehyde-alcohol dehydrogenase"/>
    <property type="match status" value="1"/>
</dbReference>
<feature type="domain" description="Fe-containing alcohol dehydrogenase-like C-terminal" evidence="5">
    <location>
        <begin position="188"/>
        <end position="382"/>
    </location>
</feature>
<accession>A0A3Q8S4E1</accession>
<comment type="similarity">
    <text evidence="1">Belongs to the iron-containing alcohol dehydrogenase family.</text>
</comment>
<evidence type="ECO:0000256" key="3">
    <source>
        <dbReference type="ARBA" id="ARBA00023027"/>
    </source>
</evidence>
<dbReference type="Gene3D" id="1.20.1090.10">
    <property type="entry name" value="Dehydroquinate synthase-like - alpha domain"/>
    <property type="match status" value="1"/>
</dbReference>
<dbReference type="RefSeq" id="WP_125082171.1">
    <property type="nucleotide sequence ID" value="NZ_CP034248.1"/>
</dbReference>
<reference evidence="6 7" key="1">
    <citation type="submission" date="2018-11" db="EMBL/GenBank/DDBJ databases">
        <title>Genome sequencing of Paenibacillus lentus DSM25539(T).</title>
        <authorList>
            <person name="Kook J.-K."/>
            <person name="Park S.-N."/>
            <person name="Lim Y.K."/>
        </authorList>
    </citation>
    <scope>NUCLEOTIDE SEQUENCE [LARGE SCALE GENOMIC DNA]</scope>
    <source>
        <strain evidence="6 7">DSM 25539</strain>
    </source>
</reference>